<dbReference type="Pfam" id="PF18181">
    <property type="entry name" value="SLATT_1"/>
    <property type="match status" value="1"/>
</dbReference>
<dbReference type="NCBIfam" id="NF033610">
    <property type="entry name" value="SLATT_3"/>
    <property type="match status" value="1"/>
</dbReference>
<dbReference type="AlphaFoldDB" id="A0A2S0WDA1"/>
<evidence type="ECO:0000313" key="2">
    <source>
        <dbReference type="Proteomes" id="UP000244754"/>
    </source>
</evidence>
<reference evidence="2" key="1">
    <citation type="submission" date="2018-01" db="EMBL/GenBank/DDBJ databases">
        <authorList>
            <person name="Li J."/>
        </authorList>
    </citation>
    <scope>NUCLEOTIDE SEQUENCE [LARGE SCALE GENOMIC DNA]</scope>
    <source>
        <strain evidence="2">2184</strain>
    </source>
</reference>
<accession>A0A2S0WDA1</accession>
<dbReference type="RefSeq" id="WP_108403757.1">
    <property type="nucleotide sequence ID" value="NZ_CP026948.1"/>
</dbReference>
<name>A0A2S0WDA1_9CORY</name>
<dbReference type="Pfam" id="PF18184">
    <property type="entry name" value="SLATT_3"/>
    <property type="match status" value="1"/>
</dbReference>
<dbReference type="OrthoDB" id="9806639at2"/>
<dbReference type="Proteomes" id="UP000244754">
    <property type="component" value="Chromosome"/>
</dbReference>
<proteinExistence type="predicted"/>
<protein>
    <submittedName>
        <fullName evidence="1">DUF4231 domain-containing protein</fullName>
    </submittedName>
</protein>
<sequence length="296" mass="32002">MPGPLTETDLPEFWRNADAASQSGQKWTLRYERLRLGGSIVAALGAAFSLPVGRVDLAASVILLGFMVALIAELAAWAHKPAERWYDGRALAESAKTLAWRYAVGADPFPVSLDQSAAKDLLRERLAKIAEEASERVTVTAPGPLVTSGMQALRDAPFHARRDAYLNGRTKDQQSWYATKADDNRKHATGWRIALVSAEVVALVLASLRAVGGWRVDLAGLMAALIAAGAAWVGVKQFSPLAAAYSMAAMELAIQTDKLESVPEQDWPSVVADAEEAISREHTMWLASRTGKRPKV</sequence>
<dbReference type="NCBIfam" id="NF033634">
    <property type="entry name" value="SLATT_1"/>
    <property type="match status" value="1"/>
</dbReference>
<evidence type="ECO:0000313" key="1">
    <source>
        <dbReference type="EMBL" id="AWB83748.1"/>
    </source>
</evidence>
<dbReference type="KEGG" id="clia:C3E79_03975"/>
<organism evidence="1 2">
    <name type="scientific">Corynebacterium liangguodongii</name>
    <dbReference type="NCBI Taxonomy" id="2079535"/>
    <lineage>
        <taxon>Bacteria</taxon>
        <taxon>Bacillati</taxon>
        <taxon>Actinomycetota</taxon>
        <taxon>Actinomycetes</taxon>
        <taxon>Mycobacteriales</taxon>
        <taxon>Corynebacteriaceae</taxon>
        <taxon>Corynebacterium</taxon>
    </lineage>
</organism>
<gene>
    <name evidence="1" type="ORF">C3E79_03975</name>
</gene>
<dbReference type="InterPro" id="IPR041116">
    <property type="entry name" value="SLATT_3"/>
</dbReference>
<dbReference type="InterPro" id="IPR040884">
    <property type="entry name" value="SLATT_1"/>
</dbReference>
<dbReference type="EMBL" id="CP026948">
    <property type="protein sequence ID" value="AWB83748.1"/>
    <property type="molecule type" value="Genomic_DNA"/>
</dbReference>
<keyword evidence="2" id="KW-1185">Reference proteome</keyword>